<dbReference type="OMA" id="CELCEPN"/>
<keyword evidence="10" id="KW-0445">Lipid transport</keyword>
<dbReference type="InterPro" id="IPR020845">
    <property type="entry name" value="AMP-binding_CS"/>
</dbReference>
<evidence type="ECO:0000256" key="7">
    <source>
        <dbReference type="ARBA" id="ARBA00022741"/>
    </source>
</evidence>
<evidence type="ECO:0000256" key="3">
    <source>
        <dbReference type="ARBA" id="ARBA00022448"/>
    </source>
</evidence>
<evidence type="ECO:0000256" key="6">
    <source>
        <dbReference type="ARBA" id="ARBA00022692"/>
    </source>
</evidence>
<reference evidence="22" key="1">
    <citation type="submission" date="2022-11" db="UniProtKB">
        <authorList>
            <consortium name="WormBaseParasite"/>
        </authorList>
    </citation>
    <scope>IDENTIFICATION</scope>
</reference>
<dbReference type="PANTHER" id="PTHR43107">
    <property type="entry name" value="LONG-CHAIN FATTY ACID TRANSPORT PROTEIN"/>
    <property type="match status" value="1"/>
</dbReference>
<proteinExistence type="inferred from homology"/>
<dbReference type="GO" id="GO:0005886">
    <property type="term" value="C:plasma membrane"/>
    <property type="evidence" value="ECO:0007669"/>
    <property type="project" value="UniProtKB-SubCell"/>
</dbReference>
<comment type="catalytic activity">
    <reaction evidence="16">
        <text>tetracosanoate + ATP + CoA = tetracosanoyl-CoA + AMP + diphosphate</text>
        <dbReference type="Rhea" id="RHEA:33639"/>
        <dbReference type="ChEBI" id="CHEBI:30616"/>
        <dbReference type="ChEBI" id="CHEBI:31014"/>
        <dbReference type="ChEBI" id="CHEBI:33019"/>
        <dbReference type="ChEBI" id="CHEBI:57287"/>
        <dbReference type="ChEBI" id="CHEBI:65052"/>
        <dbReference type="ChEBI" id="CHEBI:456215"/>
    </reaction>
    <physiologicalReaction direction="left-to-right" evidence="16">
        <dbReference type="Rhea" id="RHEA:33640"/>
    </physiologicalReaction>
</comment>
<evidence type="ECO:0000256" key="2">
    <source>
        <dbReference type="ARBA" id="ARBA00006432"/>
    </source>
</evidence>
<dbReference type="GO" id="GO:0004467">
    <property type="term" value="F:long-chain fatty acid-CoA ligase activity"/>
    <property type="evidence" value="ECO:0007669"/>
    <property type="project" value="TreeGrafter"/>
</dbReference>
<keyword evidence="8" id="KW-0067">ATP-binding</keyword>
<evidence type="ECO:0000256" key="14">
    <source>
        <dbReference type="ARBA" id="ARBA00041297"/>
    </source>
</evidence>
<dbReference type="GO" id="GO:0005789">
    <property type="term" value="C:endoplasmic reticulum membrane"/>
    <property type="evidence" value="ECO:0007669"/>
    <property type="project" value="TreeGrafter"/>
</dbReference>
<evidence type="ECO:0000256" key="4">
    <source>
        <dbReference type="ARBA" id="ARBA00022475"/>
    </source>
</evidence>
<dbReference type="InterPro" id="IPR042099">
    <property type="entry name" value="ANL_N_sf"/>
</dbReference>
<evidence type="ECO:0000313" key="22">
    <source>
        <dbReference type="WBParaSite" id="nRc.2.0.1.t12667-RA"/>
    </source>
</evidence>
<dbReference type="GO" id="GO:0005778">
    <property type="term" value="C:peroxisomal membrane"/>
    <property type="evidence" value="ECO:0007669"/>
    <property type="project" value="UniProtKB-SubCell"/>
</dbReference>
<dbReference type="PANTHER" id="PTHR43107:SF15">
    <property type="entry name" value="FATTY ACID TRANSPORT PROTEIN 3, ISOFORM A"/>
    <property type="match status" value="1"/>
</dbReference>
<comment type="subcellular location">
    <subcellularLocation>
        <location evidence="1">Cell membrane</location>
        <topology evidence="1">Multi-pass membrane protein</topology>
    </subcellularLocation>
    <subcellularLocation>
        <location evidence="15">Peroxisome membrane</location>
    </subcellularLocation>
</comment>
<protein>
    <recommendedName>
        <fullName evidence="18">Very long-chain fatty acid transport protein</fullName>
    </recommendedName>
    <alternativeName>
        <fullName evidence="14">Long-chain-fatty-acid--CoA ligase</fullName>
    </alternativeName>
    <alternativeName>
        <fullName evidence="19">Very-long-chain acyl-CoA synthetase</fullName>
    </alternativeName>
</protein>
<keyword evidence="6" id="KW-0812">Transmembrane</keyword>
<dbReference type="Pfam" id="PF00501">
    <property type="entry name" value="AMP-binding"/>
    <property type="match status" value="1"/>
</dbReference>
<keyword evidence="21" id="KW-1185">Reference proteome</keyword>
<dbReference type="Proteomes" id="UP000887565">
    <property type="component" value="Unplaced"/>
</dbReference>
<evidence type="ECO:0000256" key="11">
    <source>
        <dbReference type="ARBA" id="ARBA00023136"/>
    </source>
</evidence>
<organism evidence="21 22">
    <name type="scientific">Romanomermis culicivorax</name>
    <name type="common">Nematode worm</name>
    <dbReference type="NCBI Taxonomy" id="13658"/>
    <lineage>
        <taxon>Eukaryota</taxon>
        <taxon>Metazoa</taxon>
        <taxon>Ecdysozoa</taxon>
        <taxon>Nematoda</taxon>
        <taxon>Enoplea</taxon>
        <taxon>Dorylaimia</taxon>
        <taxon>Mermithida</taxon>
        <taxon>Mermithoidea</taxon>
        <taxon>Mermithidae</taxon>
        <taxon>Romanomermis</taxon>
    </lineage>
</organism>
<keyword evidence="4" id="KW-1003">Cell membrane</keyword>
<dbReference type="GO" id="GO:0044539">
    <property type="term" value="P:long-chain fatty acid import into cell"/>
    <property type="evidence" value="ECO:0007669"/>
    <property type="project" value="TreeGrafter"/>
</dbReference>
<dbReference type="WBParaSite" id="nRc.2.0.1.t12667-RA">
    <property type="protein sequence ID" value="nRc.2.0.1.t12667-RA"/>
    <property type="gene ID" value="nRc.2.0.1.g12667"/>
</dbReference>
<evidence type="ECO:0000256" key="13">
    <source>
        <dbReference type="ARBA" id="ARBA00036527"/>
    </source>
</evidence>
<comment type="function">
    <text evidence="17">Acyl-CoA synthetase required for both the import of long chain fatty acids (LCFAs) (C14-C18) and the activation very long chain fatty acids (VLCFAs) (C20-C26) by esterification of the fatty acids into metabolically active CoA-thioesters for subsequent degradation or incorporation into phospholipids. The transport and fatty acyl-CoA synthetase activities are genetically separable and are thus independent activities. Esterifies VLCFAs in the peroxisome matrix. The VLCFAs are actively transported into peroxisomes by a PXA1-PXA2 heterodimeric transporter in the peroxisomal membrane.</text>
</comment>
<sequence>MIIIDAILLLAANLIFVFFTEMNWYENVTLTAGLCALLCFKRKFVRNALRSLPRDIKGIYILLTLEYDIATVLKRKSTISSIFIDNVSKYPNKVAYVDVEQNRKYTFTDMNFLCNQIANYFCKHTNVKRGDVVAIFMHNSVDYIAIWLGLSKLGVISSLINYNLRNQSLGHCVTTAKSRYIIVDPELQPAVQEAVKAGYISSEVKILVYGGKVIQNFRAKRMDDALIKCSINEPKKPTDLDLKSVLLYIYTSGTTGLPKAAVLTNARFYMLSKGAARSFGIKDKDTLYVSMPLYHTLSGVAGAGMALILGSTVVVKRKFSASKFWDDCMKYDCTVAQYIGEICRYLLAQPQRPQEQMHKIRMMYGNGLRSEIWQDFTTRFGIKKIGELYASTEGNTSLVNIDSKVGACGFFPIYPFIHLLYPIALVKINEMTGELIRNKDGMCVRCKPGEYGEMVGKIIKGNPVKEFRGYLSAKETNKKLIRNVFNEGDIAFSSGDILYMDEMGYLYFKDRTGDTFRWKGENVSTREVEGVIHKIIGLNDATVYGAEIPGLEGKAGMAALADVEDVIDLKMFNRELKESLPTYSRPIFLRFCEKVETTGTFCAIFRLICQRLKNHIVITNTSIFTNQRTYKLQKQYLQQSAFDPDKCNGDKLFYLNPSSGEYEPLTRQDVPDIQSEYLPEKRNAYLLPVEKATSPAEKTFVIVLRRDSSDDT</sequence>
<evidence type="ECO:0000256" key="17">
    <source>
        <dbReference type="ARBA" id="ARBA00060276"/>
    </source>
</evidence>
<dbReference type="FunFam" id="3.40.50.12780:FF:000019">
    <property type="entry name" value="Long-chain fatty acid transporter"/>
    <property type="match status" value="1"/>
</dbReference>
<dbReference type="PROSITE" id="PS00455">
    <property type="entry name" value="AMP_BINDING"/>
    <property type="match status" value="1"/>
</dbReference>
<accession>A0A915IFH9</accession>
<evidence type="ECO:0000256" key="5">
    <source>
        <dbReference type="ARBA" id="ARBA00022598"/>
    </source>
</evidence>
<dbReference type="GO" id="GO:0005324">
    <property type="term" value="F:long-chain fatty acid transmembrane transporter activity"/>
    <property type="evidence" value="ECO:0007669"/>
    <property type="project" value="TreeGrafter"/>
</dbReference>
<keyword evidence="7" id="KW-0547">Nucleotide-binding</keyword>
<evidence type="ECO:0000259" key="20">
    <source>
        <dbReference type="Pfam" id="PF00501"/>
    </source>
</evidence>
<evidence type="ECO:0000256" key="16">
    <source>
        <dbReference type="ARBA" id="ARBA00048666"/>
    </source>
</evidence>
<comment type="catalytic activity">
    <reaction evidence="13">
        <text>a very long-chain fatty acid + ATP + CoA = a very long-chain fatty acyl-CoA + AMP + diphosphate</text>
        <dbReference type="Rhea" id="RHEA:54536"/>
        <dbReference type="ChEBI" id="CHEBI:30616"/>
        <dbReference type="ChEBI" id="CHEBI:33019"/>
        <dbReference type="ChEBI" id="CHEBI:57287"/>
        <dbReference type="ChEBI" id="CHEBI:58950"/>
        <dbReference type="ChEBI" id="CHEBI:138261"/>
        <dbReference type="ChEBI" id="CHEBI:456215"/>
    </reaction>
    <physiologicalReaction direction="left-to-right" evidence="13">
        <dbReference type="Rhea" id="RHEA:54537"/>
    </physiologicalReaction>
</comment>
<feature type="domain" description="AMP-dependent synthetase/ligase" evidence="20">
    <location>
        <begin position="85"/>
        <end position="409"/>
    </location>
</feature>
<keyword evidence="5" id="KW-0436">Ligase</keyword>
<evidence type="ECO:0000256" key="8">
    <source>
        <dbReference type="ARBA" id="ARBA00022840"/>
    </source>
</evidence>
<keyword evidence="3" id="KW-0813">Transport</keyword>
<dbReference type="GO" id="GO:0005524">
    <property type="term" value="F:ATP binding"/>
    <property type="evidence" value="ECO:0007669"/>
    <property type="project" value="UniProtKB-KW"/>
</dbReference>
<evidence type="ECO:0000313" key="21">
    <source>
        <dbReference type="Proteomes" id="UP000887565"/>
    </source>
</evidence>
<comment type="similarity">
    <text evidence="2">Belongs to the ATP-dependent AMP-binding enzyme family.</text>
</comment>
<dbReference type="AlphaFoldDB" id="A0A915IFH9"/>
<keyword evidence="11" id="KW-0472">Membrane</keyword>
<evidence type="ECO:0000256" key="15">
    <source>
        <dbReference type="ARBA" id="ARBA00046271"/>
    </source>
</evidence>
<evidence type="ECO:0000256" key="12">
    <source>
        <dbReference type="ARBA" id="ARBA00023140"/>
    </source>
</evidence>
<dbReference type="InterPro" id="IPR000873">
    <property type="entry name" value="AMP-dep_synth/lig_dom"/>
</dbReference>
<evidence type="ECO:0000256" key="10">
    <source>
        <dbReference type="ARBA" id="ARBA00023055"/>
    </source>
</evidence>
<evidence type="ECO:0000256" key="9">
    <source>
        <dbReference type="ARBA" id="ARBA00022989"/>
    </source>
</evidence>
<keyword evidence="12" id="KW-0576">Peroxisome</keyword>
<dbReference type="SUPFAM" id="SSF56801">
    <property type="entry name" value="Acetyl-CoA synthetase-like"/>
    <property type="match status" value="1"/>
</dbReference>
<evidence type="ECO:0000256" key="1">
    <source>
        <dbReference type="ARBA" id="ARBA00004651"/>
    </source>
</evidence>
<evidence type="ECO:0000256" key="19">
    <source>
        <dbReference type="ARBA" id="ARBA00078285"/>
    </source>
</evidence>
<keyword evidence="9" id="KW-1133">Transmembrane helix</keyword>
<dbReference type="Gene3D" id="3.40.50.12780">
    <property type="entry name" value="N-terminal domain of ligase-like"/>
    <property type="match status" value="1"/>
</dbReference>
<evidence type="ECO:0000256" key="18">
    <source>
        <dbReference type="ARBA" id="ARBA00068795"/>
    </source>
</evidence>
<name>A0A915IFH9_ROMCU</name>